<feature type="compositionally biased region" description="Polar residues" evidence="1">
    <location>
        <begin position="144"/>
        <end position="154"/>
    </location>
</feature>
<keyword evidence="2" id="KW-0472">Membrane</keyword>
<organism evidence="3 4">
    <name type="scientific">Francisella uliginis</name>
    <dbReference type="NCBI Taxonomy" id="573570"/>
    <lineage>
        <taxon>Bacteria</taxon>
        <taxon>Pseudomonadati</taxon>
        <taxon>Pseudomonadota</taxon>
        <taxon>Gammaproteobacteria</taxon>
        <taxon>Thiotrichales</taxon>
        <taxon>Francisellaceae</taxon>
        <taxon>Francisella</taxon>
    </lineage>
</organism>
<dbReference type="AlphaFoldDB" id="A0A1L4BVB6"/>
<keyword evidence="4" id="KW-1185">Reference proteome</keyword>
<reference evidence="3 4" key="1">
    <citation type="journal article" date="2016" name="Appl. Environ. Microbiol.">
        <title>Whole genome relationships among Francisella bacteria of diverse origin define new species and provide specific regions for detection.</title>
        <authorList>
            <person name="Challacombe J.F."/>
            <person name="Petersen J.M."/>
            <person name="Gallegos-Graves V."/>
            <person name="Hodge D."/>
            <person name="Pillai S."/>
            <person name="Kuske C.R."/>
        </authorList>
    </citation>
    <scope>NUCLEOTIDE SEQUENCE [LARGE SCALE GENOMIC DNA]</scope>
    <source>
        <strain evidence="4">TX07-7310</strain>
    </source>
</reference>
<keyword evidence="2" id="KW-1133">Transmembrane helix</keyword>
<dbReference type="EMBL" id="CP016796">
    <property type="protein sequence ID" value="API87784.1"/>
    <property type="molecule type" value="Genomic_DNA"/>
</dbReference>
<evidence type="ECO:0000313" key="3">
    <source>
        <dbReference type="EMBL" id="API87784.1"/>
    </source>
</evidence>
<name>A0A1L4BVB6_9GAMM</name>
<gene>
    <name evidence="3" type="ORF">F7310_05950</name>
</gene>
<protein>
    <submittedName>
        <fullName evidence="3">Uncharacterized protein</fullName>
    </submittedName>
</protein>
<evidence type="ECO:0000256" key="1">
    <source>
        <dbReference type="SAM" id="MobiDB-lite"/>
    </source>
</evidence>
<sequence>MIKKILVTSIISIIVILIAATGYYFYHQSEIKKQEEAKKAAELAAMPKPSSYCYMTYKISTDNGKTWVKKIINNGQKVTYQAECWKKYLEIMKDFKPETAKDGSWIGKTKDGKMISSPSLQISDEPFDPNAKKPQPKTVEDQTNDYQANLLPSR</sequence>
<feature type="region of interest" description="Disordered" evidence="1">
    <location>
        <begin position="100"/>
        <end position="154"/>
    </location>
</feature>
<proteinExistence type="predicted"/>
<feature type="transmembrane region" description="Helical" evidence="2">
    <location>
        <begin position="6"/>
        <end position="26"/>
    </location>
</feature>
<dbReference type="STRING" id="573570.F7310_05950"/>
<evidence type="ECO:0000313" key="4">
    <source>
        <dbReference type="Proteomes" id="UP000184222"/>
    </source>
</evidence>
<dbReference type="Proteomes" id="UP000184222">
    <property type="component" value="Chromosome"/>
</dbReference>
<accession>A0A1L4BVB6</accession>
<evidence type="ECO:0000256" key="2">
    <source>
        <dbReference type="SAM" id="Phobius"/>
    </source>
</evidence>
<keyword evidence="2" id="KW-0812">Transmembrane</keyword>
<dbReference type="KEGG" id="frx:F7310_05950"/>